<protein>
    <submittedName>
        <fullName evidence="2">Uncharacterized protein</fullName>
    </submittedName>
</protein>
<keyword evidence="3" id="KW-1185">Reference proteome</keyword>
<gene>
    <name evidence="2" type="ORF">PAESOLCIP111_05030</name>
</gene>
<reference evidence="2" key="1">
    <citation type="submission" date="2021-06" db="EMBL/GenBank/DDBJ databases">
        <authorList>
            <person name="Criscuolo A."/>
        </authorList>
    </citation>
    <scope>NUCLEOTIDE SEQUENCE</scope>
    <source>
        <strain evidence="2">CIP111600</strain>
    </source>
</reference>
<accession>A0A916K6R3</accession>
<dbReference type="AlphaFoldDB" id="A0A916K6R3"/>
<name>A0A916K6R3_9BACL</name>
<sequence>MIAFKKWTGMFGGKTSDTDSRKVQVRVPRDYFKRADAFLEDVKVMTKEQLPGLNKAFLVKLLFDNFLEKIRHDIDLYDYLVFLNETYGSIVTEAAGHDTGSKTGLPRKPAASSGASKFRWSLPASPGGKTEEDDCPTLSITLHPREVSRVEVFFDDLRWKRMPIDLELDELVALLFIEFIVALRNGLTEETKQEIIDFIVSRWEEA</sequence>
<proteinExistence type="predicted"/>
<evidence type="ECO:0000313" key="3">
    <source>
        <dbReference type="Proteomes" id="UP000693672"/>
    </source>
</evidence>
<feature type="region of interest" description="Disordered" evidence="1">
    <location>
        <begin position="97"/>
        <end position="117"/>
    </location>
</feature>
<evidence type="ECO:0000313" key="2">
    <source>
        <dbReference type="EMBL" id="CAG7645822.1"/>
    </source>
</evidence>
<evidence type="ECO:0000256" key="1">
    <source>
        <dbReference type="SAM" id="MobiDB-lite"/>
    </source>
</evidence>
<dbReference type="EMBL" id="CAJVAS010000032">
    <property type="protein sequence ID" value="CAG7645822.1"/>
    <property type="molecule type" value="Genomic_DNA"/>
</dbReference>
<organism evidence="2 3">
    <name type="scientific">Paenibacillus solanacearum</name>
    <dbReference type="NCBI Taxonomy" id="2048548"/>
    <lineage>
        <taxon>Bacteria</taxon>
        <taxon>Bacillati</taxon>
        <taxon>Bacillota</taxon>
        <taxon>Bacilli</taxon>
        <taxon>Bacillales</taxon>
        <taxon>Paenibacillaceae</taxon>
        <taxon>Paenibacillus</taxon>
    </lineage>
</organism>
<dbReference type="Proteomes" id="UP000693672">
    <property type="component" value="Unassembled WGS sequence"/>
</dbReference>
<comment type="caution">
    <text evidence="2">The sequence shown here is derived from an EMBL/GenBank/DDBJ whole genome shotgun (WGS) entry which is preliminary data.</text>
</comment>